<gene>
    <name evidence="6" type="primary">vam6_1</name>
    <name evidence="6" type="ORF">Cantr_03841</name>
</gene>
<accession>A0A367XMA2</accession>
<dbReference type="Pfam" id="PF10367">
    <property type="entry name" value="zf-Vps39_C"/>
    <property type="match status" value="1"/>
</dbReference>
<proteinExistence type="inferred from homology"/>
<protein>
    <submittedName>
        <fullName evidence="6">Vacuolar morphogenesis protein 6</fullName>
    </submittedName>
</protein>
<dbReference type="Proteomes" id="UP000253472">
    <property type="component" value="Unassembled WGS sequence"/>
</dbReference>
<dbReference type="STRING" id="5486.A0A367XMA2"/>
<dbReference type="EMBL" id="QLNQ01000030">
    <property type="protein sequence ID" value="RCK54559.1"/>
    <property type="molecule type" value="Genomic_DNA"/>
</dbReference>
<dbReference type="InterPro" id="IPR032914">
    <property type="entry name" value="Vam6/VPS39/TRAP1"/>
</dbReference>
<dbReference type="InterPro" id="IPR019452">
    <property type="entry name" value="VPS39/TGF_beta_rcpt-assoc_1"/>
</dbReference>
<evidence type="ECO:0000259" key="5">
    <source>
        <dbReference type="PROSITE" id="PS50219"/>
    </source>
</evidence>
<evidence type="ECO:0000256" key="3">
    <source>
        <dbReference type="ARBA" id="ARBA00038201"/>
    </source>
</evidence>
<dbReference type="InterPro" id="IPR001180">
    <property type="entry name" value="CNH_dom"/>
</dbReference>
<evidence type="ECO:0000313" key="7">
    <source>
        <dbReference type="Proteomes" id="UP000253472"/>
    </source>
</evidence>
<comment type="caution">
    <text evidence="6">The sequence shown here is derived from an EMBL/GenBank/DDBJ whole genome shotgun (WGS) entry which is preliminary data.</text>
</comment>
<dbReference type="GO" id="GO:0000329">
    <property type="term" value="C:fungal-type vacuole membrane"/>
    <property type="evidence" value="ECO:0007669"/>
    <property type="project" value="TreeGrafter"/>
</dbReference>
<evidence type="ECO:0000256" key="4">
    <source>
        <dbReference type="SAM" id="MobiDB-lite"/>
    </source>
</evidence>
<keyword evidence="7" id="KW-1185">Reference proteome</keyword>
<feature type="region of interest" description="Disordered" evidence="4">
    <location>
        <begin position="531"/>
        <end position="552"/>
    </location>
</feature>
<dbReference type="GO" id="GO:0034058">
    <property type="term" value="P:endosomal vesicle fusion"/>
    <property type="evidence" value="ECO:0007669"/>
    <property type="project" value="TreeGrafter"/>
</dbReference>
<feature type="domain" description="CNH" evidence="5">
    <location>
        <begin position="33"/>
        <end position="372"/>
    </location>
</feature>
<dbReference type="GO" id="GO:0006914">
    <property type="term" value="P:autophagy"/>
    <property type="evidence" value="ECO:0007669"/>
    <property type="project" value="TreeGrafter"/>
</dbReference>
<dbReference type="InterPro" id="IPR019453">
    <property type="entry name" value="VPS39/TGFA1_Znf"/>
</dbReference>
<dbReference type="GO" id="GO:0012505">
    <property type="term" value="C:endomembrane system"/>
    <property type="evidence" value="ECO:0007669"/>
    <property type="project" value="UniProtKB-SubCell"/>
</dbReference>
<comment type="subcellular location">
    <subcellularLocation>
        <location evidence="1">Endomembrane system</location>
        <topology evidence="1">Peripheral membrane protein</topology>
    </subcellularLocation>
</comment>
<dbReference type="PROSITE" id="PS50219">
    <property type="entry name" value="CNH"/>
    <property type="match status" value="1"/>
</dbReference>
<evidence type="ECO:0000256" key="2">
    <source>
        <dbReference type="ARBA" id="ARBA00023136"/>
    </source>
</evidence>
<sequence>MNIDIIEPHGRIRIPTHEIGNNKISAIYKHKEEDTLNSLHQSHQPLFIGLSNGDLLVYHATEKPTSSEEAPAQIPLANSKTTQDSSAVSIRTQSSYQDMKRLFQDHHENRNYKLANIFRNVTKDGSAIVKIQPLPISVTKTIILVTTPFGLGIFEIVGTHINQIYSLSDCKNAVSLFVMHDDRRLLVVGNKKKMTVYQITNKSRNVFLFNVVNETTMKDKIRTIDRYGDESILLGLVNDYVVCNYSDFSVSSLTSDDQMDVFNRSTSFNYFGLSSSGPLMWTLPVSDNVLFLVKDTQIIKVDKSGTPMISPSPVKLASVPTTILFIYPIYLLVVYIKKLEILDIRTGDIIQKFHHHIGSSYLSFSIDDSVITIAHGCDIFEFSVLPFQFQIEQYLSISGKGSLGNVKDPRNDLKYMGIEKAILLVSNIDPANTLFTDTKDKLMKLRLLYTLKAVLLFESYSKYHESLVDISSDWLVSFREVLSLFPDYLNGEYRINQQESEVEEQKSARSLSPNVVKRMTIEELELHNFSESEYDTDSGSKRGPQGVKLSPPTHNKVLMIKSQNFRKFMKAVNNLIIYLTEQRRILSSFMNRTVLPWKGIEINATDIYSDEFEDHLEKVAGIIDTSLFLCYFYCKPMLLGPLLRLPNNYCDSQVVNGCLLGNIHNHIQQRNFRQPNFIKELLDFYYGRGLHADALEMLHKLAHEEDAPEHSNEEDNKFDDFLRGSNLTIQYLLKLTDEHLDLVMKYANWVIDRDTHNAQLIFMNDSYECESYDNGKVLLFLSKKDPDLGITYLEWLLFSSDIAEALRKSKSHLQFETKLCILYLQQLKSGRHSEEHYRKLQAILKTSETFEPWPILKEIPTTEDKYLRLTVYIYKKLGEHEKSVDVLFNQLNDLDAAMEYCLEIYNRPNGESSGSALFYKLLEDLLMNYDENIELIIKLLITHGTKIPVLKILAVLPKSFPMHKLKLFFAMELNKSKERVEDTHLISQLYKVGSTNLQYKVMKLQDEGYRISSGKQPCSICNKKLGYSVFTISKDNNVVHYGCTQKRST</sequence>
<name>A0A367XMA2_9ASCO</name>
<dbReference type="AlphaFoldDB" id="A0A367XMA2"/>
<evidence type="ECO:0000256" key="1">
    <source>
        <dbReference type="ARBA" id="ARBA00004184"/>
    </source>
</evidence>
<reference evidence="6 7" key="1">
    <citation type="submission" date="2018-06" db="EMBL/GenBank/DDBJ databases">
        <title>Whole genome sequencing of Candida tropicalis (genome annotated by CSBL at Korea University).</title>
        <authorList>
            <person name="Ahn J."/>
        </authorList>
    </citation>
    <scope>NUCLEOTIDE SEQUENCE [LARGE SCALE GENOMIC DNA]</scope>
    <source>
        <strain evidence="6 7">ATCC 20962</strain>
    </source>
</reference>
<dbReference type="Pfam" id="PF10366">
    <property type="entry name" value="Vps39_1"/>
    <property type="match status" value="1"/>
</dbReference>
<keyword evidence="2" id="KW-0472">Membrane</keyword>
<dbReference type="PANTHER" id="PTHR12894">
    <property type="entry name" value="CNH DOMAIN CONTAINING"/>
    <property type="match status" value="1"/>
</dbReference>
<dbReference type="OrthoDB" id="5325112at2759"/>
<comment type="similarity">
    <text evidence="3">Belongs to the VAM6/VPS39 family.</text>
</comment>
<evidence type="ECO:0000313" key="6">
    <source>
        <dbReference type="EMBL" id="RCK54559.1"/>
    </source>
</evidence>
<organism evidence="6 7">
    <name type="scientific">Candida viswanathii</name>
    <dbReference type="NCBI Taxonomy" id="5486"/>
    <lineage>
        <taxon>Eukaryota</taxon>
        <taxon>Fungi</taxon>
        <taxon>Dikarya</taxon>
        <taxon>Ascomycota</taxon>
        <taxon>Saccharomycotina</taxon>
        <taxon>Pichiomycetes</taxon>
        <taxon>Debaryomycetaceae</taxon>
        <taxon>Candida/Lodderomyces clade</taxon>
        <taxon>Candida</taxon>
    </lineage>
</organism>
<dbReference type="PANTHER" id="PTHR12894:SF49">
    <property type="entry name" value="VAM6_VPS39-LIKE PROTEIN"/>
    <property type="match status" value="1"/>
</dbReference>